<name>A0A2V4XIW9_9FLAO</name>
<gene>
    <name evidence="2" type="ORF">DFQ11_102157</name>
</gene>
<organism evidence="2 3">
    <name type="scientific">Winogradskyella epiphytica</name>
    <dbReference type="NCBI Taxonomy" id="262005"/>
    <lineage>
        <taxon>Bacteria</taxon>
        <taxon>Pseudomonadati</taxon>
        <taxon>Bacteroidota</taxon>
        <taxon>Flavobacteriia</taxon>
        <taxon>Flavobacteriales</taxon>
        <taxon>Flavobacteriaceae</taxon>
        <taxon>Winogradskyella</taxon>
    </lineage>
</organism>
<dbReference type="InterPro" id="IPR052189">
    <property type="entry name" value="L-asp_N-monooxygenase_NS-form"/>
</dbReference>
<evidence type="ECO:0000313" key="2">
    <source>
        <dbReference type="EMBL" id="PYE81583.1"/>
    </source>
</evidence>
<comment type="caution">
    <text evidence="2">The sequence shown here is derived from an EMBL/GenBank/DDBJ whole genome shotgun (WGS) entry which is preliminary data.</text>
</comment>
<dbReference type="Gene3D" id="3.50.50.60">
    <property type="entry name" value="FAD/NAD(P)-binding domain"/>
    <property type="match status" value="1"/>
</dbReference>
<dbReference type="Pfam" id="PF13454">
    <property type="entry name" value="NAD_binding_9"/>
    <property type="match status" value="1"/>
</dbReference>
<evidence type="ECO:0000313" key="3">
    <source>
        <dbReference type="Proteomes" id="UP000248054"/>
    </source>
</evidence>
<dbReference type="SUPFAM" id="SSF51905">
    <property type="entry name" value="FAD/NAD(P)-binding domain"/>
    <property type="match status" value="1"/>
</dbReference>
<evidence type="ECO:0000259" key="1">
    <source>
        <dbReference type="Pfam" id="PF13454"/>
    </source>
</evidence>
<keyword evidence="3" id="KW-1185">Reference proteome</keyword>
<dbReference type="PANTHER" id="PTHR40254:SF1">
    <property type="entry name" value="BLR0577 PROTEIN"/>
    <property type="match status" value="1"/>
</dbReference>
<dbReference type="PANTHER" id="PTHR40254">
    <property type="entry name" value="BLR0577 PROTEIN"/>
    <property type="match status" value="1"/>
</dbReference>
<proteinExistence type="predicted"/>
<dbReference type="EMBL" id="QJTD01000002">
    <property type="protein sequence ID" value="PYE81583.1"/>
    <property type="molecule type" value="Genomic_DNA"/>
</dbReference>
<dbReference type="Proteomes" id="UP000248054">
    <property type="component" value="Unassembled WGS sequence"/>
</dbReference>
<dbReference type="AlphaFoldDB" id="A0A2V4XIW9"/>
<reference evidence="2 3" key="1">
    <citation type="submission" date="2018-06" db="EMBL/GenBank/DDBJ databases">
        <title>Genomic Encyclopedia of Type Strains, Phase III (KMG-III): the genomes of soil and plant-associated and newly described type strains.</title>
        <authorList>
            <person name="Whitman W."/>
        </authorList>
    </citation>
    <scope>NUCLEOTIDE SEQUENCE [LARGE SCALE GENOMIC DNA]</scope>
    <source>
        <strain evidence="2 3">CECT 7945</strain>
    </source>
</reference>
<feature type="domain" description="FAD-dependent urate hydroxylase HpyO/Asp monooxygenase CreE-like FAD/NAD(P)-binding" evidence="1">
    <location>
        <begin position="13"/>
        <end position="176"/>
    </location>
</feature>
<sequence length="581" mass="66210">MVFLFLILMKKLAIIGIGPRGLYALENLLIELEKANKNIEILLFELSDNPGAGHVWHINQSDSNWMNITERALIGIVGRPKIKYDNIFIEAFPSYHEWSQFSQAATNPDTFPARKKLGKYLHERFNSLHKALNTSKSNQLIASKVLRLDIESSHIKILTASNTYICDDVLLSIGHQSTELDDQLESWTSHTKNSPKRELYTDPYPLQQFKHLKNNFISYIGIRGYGLAMIDVMRYLTINNYGNFKVIDSSTFETVYYKTKEQHLKLIPFSLDGLPMVPKPLNESIDNWYKPSSKEIEQFKSEVEKVSRKNNDVNSIAFLMKPFAKITARIFLDLKDKAIQHELNAEQLESVVLNWSKDEEFSHSLFQDETLAPYHLIQHYVNMALGKSPITLDYCIGQVWRHCQPTLYKAFSHAKVNNEIIETVIALDEFSKRFSYGPPIESMQQVLALVDADILNLDFIKDPNIEMVDEGWKFENSQGKSETCSVIINSVLDAPKLLDVNTSLIKDLLNNDLIKPIHSKLGIETSKDGYVNSELEGSHPNIAVLGRLAKGSVIGVDAILECFGPRIEDWAKSYVHNISKE</sequence>
<accession>A0A2V4XIW9</accession>
<dbReference type="InterPro" id="IPR038732">
    <property type="entry name" value="HpyO/CreE_NAD-binding"/>
</dbReference>
<dbReference type="InterPro" id="IPR036188">
    <property type="entry name" value="FAD/NAD-bd_sf"/>
</dbReference>
<protein>
    <submittedName>
        <fullName evidence="2">FAD-NAD(P)-binding protein</fullName>
    </submittedName>
</protein>